<dbReference type="InterPro" id="IPR000281">
    <property type="entry name" value="HTH_RpiR"/>
</dbReference>
<dbReference type="EMBL" id="CP017476">
    <property type="protein sequence ID" value="AOW14288.1"/>
    <property type="molecule type" value="Genomic_DNA"/>
</dbReference>
<protein>
    <recommendedName>
        <fullName evidence="1">HTH rpiR-type domain-containing protein</fullName>
    </recommendedName>
</protein>
<dbReference type="KEGG" id="hyl:LPB072_17025"/>
<accession>A0A167IW71</accession>
<feature type="domain" description="HTH rpiR-type" evidence="1">
    <location>
        <begin position="14"/>
        <end position="90"/>
    </location>
</feature>
<reference evidence="2 5" key="2">
    <citation type="submission" date="2016-10" db="EMBL/GenBank/DDBJ databases">
        <title>Hydorgenophaga sp. LPB0072 isolated from gastropod.</title>
        <authorList>
            <person name="Kim E."/>
            <person name="Yi H."/>
        </authorList>
    </citation>
    <scope>NUCLEOTIDE SEQUENCE [LARGE SCALE GENOMIC DNA]</scope>
    <source>
        <strain evidence="2 5">LPB0072</strain>
    </source>
</reference>
<dbReference type="InterPro" id="IPR047640">
    <property type="entry name" value="RpiR-like"/>
</dbReference>
<dbReference type="PANTHER" id="PTHR30514">
    <property type="entry name" value="GLUCOKINASE"/>
    <property type="match status" value="1"/>
</dbReference>
<evidence type="ECO:0000259" key="1">
    <source>
        <dbReference type="PROSITE" id="PS51071"/>
    </source>
</evidence>
<evidence type="ECO:0000313" key="4">
    <source>
        <dbReference type="Proteomes" id="UP000185657"/>
    </source>
</evidence>
<dbReference type="Gene3D" id="3.40.50.10490">
    <property type="entry name" value="Glucose-6-phosphate isomerase like protein, domain 1"/>
    <property type="match status" value="1"/>
</dbReference>
<dbReference type="PROSITE" id="PS51071">
    <property type="entry name" value="HTH_RPIR"/>
    <property type="match status" value="1"/>
</dbReference>
<dbReference type="AlphaFoldDB" id="A0A167IW71"/>
<keyword evidence="4" id="KW-1185">Reference proteome</keyword>
<evidence type="ECO:0000313" key="5">
    <source>
        <dbReference type="Proteomes" id="UP000185680"/>
    </source>
</evidence>
<proteinExistence type="predicted"/>
<name>A0A167IW71_9BURK</name>
<dbReference type="STRING" id="1763535.LPB072_17025"/>
<dbReference type="SUPFAM" id="SSF46689">
    <property type="entry name" value="Homeodomain-like"/>
    <property type="match status" value="1"/>
</dbReference>
<dbReference type="GO" id="GO:1901135">
    <property type="term" value="P:carbohydrate derivative metabolic process"/>
    <property type="evidence" value="ECO:0007669"/>
    <property type="project" value="InterPro"/>
</dbReference>
<dbReference type="InterPro" id="IPR036388">
    <property type="entry name" value="WH-like_DNA-bd_sf"/>
</dbReference>
<gene>
    <name evidence="2" type="ORF">LPB072_17025</name>
    <name evidence="3" type="ORF">LPB72_04010</name>
</gene>
<dbReference type="GO" id="GO:0097367">
    <property type="term" value="F:carbohydrate derivative binding"/>
    <property type="evidence" value="ECO:0007669"/>
    <property type="project" value="InterPro"/>
</dbReference>
<evidence type="ECO:0000313" key="3">
    <source>
        <dbReference type="EMBL" id="OAD43689.1"/>
    </source>
</evidence>
<dbReference type="Gene3D" id="1.10.10.10">
    <property type="entry name" value="Winged helix-like DNA-binding domain superfamily/Winged helix DNA-binding domain"/>
    <property type="match status" value="1"/>
</dbReference>
<sequence length="295" mass="33189">MKEPTRDPSFIDEVKRRLDSTDYPINLTKLERRIAAYLSANPNALAVDNSAVIAKRAHVSPMTVTRFFKKIGFDSAADARDLAKRRFYDGSPEAVGARFESFRRTPGRQDQHTQFVHAMESMRQASEMRTQPMWQHIVKAVARADSVYAAGFQTMRYLANGLVQRLNYIRPNAYELDGVDGTYAQLLTNPIGSKVLIVIDTFRYGRNGPLLARAAQAQGAEVVVFCDDLCDWASDITPYVVALPMEPDLFLWPSTALHFSLNLLVQDVIDELGDTVTLHLKQLSKAQDTFGHYTK</sequence>
<dbReference type="InterPro" id="IPR009057">
    <property type="entry name" value="Homeodomain-like_sf"/>
</dbReference>
<organism evidence="2 5">
    <name type="scientific">Hydrogenophaga crassostreae</name>
    <dbReference type="NCBI Taxonomy" id="1763535"/>
    <lineage>
        <taxon>Bacteria</taxon>
        <taxon>Pseudomonadati</taxon>
        <taxon>Pseudomonadota</taxon>
        <taxon>Betaproteobacteria</taxon>
        <taxon>Burkholderiales</taxon>
        <taxon>Comamonadaceae</taxon>
        <taxon>Hydrogenophaga</taxon>
    </lineage>
</organism>
<evidence type="ECO:0000313" key="2">
    <source>
        <dbReference type="EMBL" id="AOW14288.1"/>
    </source>
</evidence>
<dbReference type="PANTHER" id="PTHR30514:SF18">
    <property type="entry name" value="RPIR-FAMILY TRANSCRIPTIONAL REGULATOR"/>
    <property type="match status" value="1"/>
</dbReference>
<dbReference type="GO" id="GO:0003700">
    <property type="term" value="F:DNA-binding transcription factor activity"/>
    <property type="evidence" value="ECO:0007669"/>
    <property type="project" value="InterPro"/>
</dbReference>
<dbReference type="Proteomes" id="UP000185680">
    <property type="component" value="Chromosome"/>
</dbReference>
<dbReference type="SUPFAM" id="SSF53697">
    <property type="entry name" value="SIS domain"/>
    <property type="match status" value="1"/>
</dbReference>
<dbReference type="EMBL" id="LVWD01000003">
    <property type="protein sequence ID" value="OAD43689.1"/>
    <property type="molecule type" value="Genomic_DNA"/>
</dbReference>
<dbReference type="Pfam" id="PF01418">
    <property type="entry name" value="HTH_6"/>
    <property type="match status" value="1"/>
</dbReference>
<dbReference type="InterPro" id="IPR046348">
    <property type="entry name" value="SIS_dom_sf"/>
</dbReference>
<dbReference type="GO" id="GO:0003677">
    <property type="term" value="F:DNA binding"/>
    <property type="evidence" value="ECO:0007669"/>
    <property type="project" value="InterPro"/>
</dbReference>
<reference evidence="3 4" key="1">
    <citation type="submission" date="2016-02" db="EMBL/GenBank/DDBJ databases">
        <title>Draft genome sequence of Hydrogenophaga sp. LPB0072.</title>
        <authorList>
            <person name="Shin S.-K."/>
            <person name="Yi H."/>
        </authorList>
    </citation>
    <scope>NUCLEOTIDE SEQUENCE [LARGE SCALE GENOMIC DNA]</scope>
    <source>
        <strain evidence="3 4">LPB0072</strain>
    </source>
</reference>
<dbReference type="Proteomes" id="UP000185657">
    <property type="component" value="Unassembled WGS sequence"/>
</dbReference>
<dbReference type="RefSeq" id="WP_066086019.1">
    <property type="nucleotide sequence ID" value="NZ_CP017476.1"/>
</dbReference>